<dbReference type="EMBL" id="LAZR01023161">
    <property type="protein sequence ID" value="KKL79471.1"/>
    <property type="molecule type" value="Genomic_DNA"/>
</dbReference>
<evidence type="ECO:0000313" key="1">
    <source>
        <dbReference type="EMBL" id="KKL79471.1"/>
    </source>
</evidence>
<proteinExistence type="predicted"/>
<dbReference type="AlphaFoldDB" id="A0A0F9FLT1"/>
<sequence length="42" mass="4316">ALRVCAVAPGDYNTLVNKIKMLSALGHVPGKPPPSGATKKSK</sequence>
<feature type="non-terminal residue" evidence="1">
    <location>
        <position position="1"/>
    </location>
</feature>
<gene>
    <name evidence="1" type="ORF">LCGC14_2014510</name>
</gene>
<accession>A0A0F9FLT1</accession>
<reference evidence="1" key="1">
    <citation type="journal article" date="2015" name="Nature">
        <title>Complex archaea that bridge the gap between prokaryotes and eukaryotes.</title>
        <authorList>
            <person name="Spang A."/>
            <person name="Saw J.H."/>
            <person name="Jorgensen S.L."/>
            <person name="Zaremba-Niedzwiedzka K."/>
            <person name="Martijn J."/>
            <person name="Lind A.E."/>
            <person name="van Eijk R."/>
            <person name="Schleper C."/>
            <person name="Guy L."/>
            <person name="Ettema T.J."/>
        </authorList>
    </citation>
    <scope>NUCLEOTIDE SEQUENCE</scope>
</reference>
<organism evidence="1">
    <name type="scientific">marine sediment metagenome</name>
    <dbReference type="NCBI Taxonomy" id="412755"/>
    <lineage>
        <taxon>unclassified sequences</taxon>
        <taxon>metagenomes</taxon>
        <taxon>ecological metagenomes</taxon>
    </lineage>
</organism>
<comment type="caution">
    <text evidence="1">The sequence shown here is derived from an EMBL/GenBank/DDBJ whole genome shotgun (WGS) entry which is preliminary data.</text>
</comment>
<name>A0A0F9FLT1_9ZZZZ</name>
<protein>
    <submittedName>
        <fullName evidence="1">Uncharacterized protein</fullName>
    </submittedName>
</protein>